<evidence type="ECO:0000256" key="1">
    <source>
        <dbReference type="ARBA" id="ARBA00005594"/>
    </source>
</evidence>
<dbReference type="GO" id="GO:0006438">
    <property type="term" value="P:valyl-tRNA aminoacylation"/>
    <property type="evidence" value="ECO:0007669"/>
    <property type="project" value="InterPro"/>
</dbReference>
<dbReference type="OrthoDB" id="629407at2759"/>
<evidence type="ECO:0000256" key="6">
    <source>
        <dbReference type="ARBA" id="ARBA00022917"/>
    </source>
</evidence>
<dbReference type="GO" id="GO:0005524">
    <property type="term" value="F:ATP binding"/>
    <property type="evidence" value="ECO:0007669"/>
    <property type="project" value="UniProtKB-KW"/>
</dbReference>
<organism evidence="11 12">
    <name type="scientific">Phtheirospermum japonicum</name>
    <dbReference type="NCBI Taxonomy" id="374723"/>
    <lineage>
        <taxon>Eukaryota</taxon>
        <taxon>Viridiplantae</taxon>
        <taxon>Streptophyta</taxon>
        <taxon>Embryophyta</taxon>
        <taxon>Tracheophyta</taxon>
        <taxon>Spermatophyta</taxon>
        <taxon>Magnoliopsida</taxon>
        <taxon>eudicotyledons</taxon>
        <taxon>Gunneridae</taxon>
        <taxon>Pentapetalae</taxon>
        <taxon>asterids</taxon>
        <taxon>lamiids</taxon>
        <taxon>Lamiales</taxon>
        <taxon>Orobanchaceae</taxon>
        <taxon>Orobanchaceae incertae sedis</taxon>
        <taxon>Phtheirospermum</taxon>
    </lineage>
</organism>
<dbReference type="EMBL" id="BMAC01001125">
    <property type="protein sequence ID" value="GFQ05830.1"/>
    <property type="molecule type" value="Genomic_DNA"/>
</dbReference>
<evidence type="ECO:0000313" key="12">
    <source>
        <dbReference type="Proteomes" id="UP000653305"/>
    </source>
</evidence>
<evidence type="ECO:0000313" key="11">
    <source>
        <dbReference type="EMBL" id="GFQ05830.1"/>
    </source>
</evidence>
<evidence type="ECO:0000256" key="4">
    <source>
        <dbReference type="ARBA" id="ARBA00022741"/>
    </source>
</evidence>
<evidence type="ECO:0000256" key="2">
    <source>
        <dbReference type="ARBA" id="ARBA00013169"/>
    </source>
</evidence>
<evidence type="ECO:0000259" key="10">
    <source>
        <dbReference type="Pfam" id="PF00133"/>
    </source>
</evidence>
<reference evidence="11" key="1">
    <citation type="submission" date="2020-07" db="EMBL/GenBank/DDBJ databases">
        <title>Ethylene signaling mediates host invasion by parasitic plants.</title>
        <authorList>
            <person name="Yoshida S."/>
        </authorList>
    </citation>
    <scope>NUCLEOTIDE SEQUENCE</scope>
    <source>
        <strain evidence="11">Okayama</strain>
    </source>
</reference>
<dbReference type="Proteomes" id="UP000653305">
    <property type="component" value="Unassembled WGS sequence"/>
</dbReference>
<comment type="catalytic activity">
    <reaction evidence="9">
        <text>tRNA(Val) + L-valine + ATP = L-valyl-tRNA(Val) + AMP + diphosphate</text>
        <dbReference type="Rhea" id="RHEA:10704"/>
        <dbReference type="Rhea" id="RHEA-COMP:9672"/>
        <dbReference type="Rhea" id="RHEA-COMP:9708"/>
        <dbReference type="ChEBI" id="CHEBI:30616"/>
        <dbReference type="ChEBI" id="CHEBI:33019"/>
        <dbReference type="ChEBI" id="CHEBI:57762"/>
        <dbReference type="ChEBI" id="CHEBI:78442"/>
        <dbReference type="ChEBI" id="CHEBI:78537"/>
        <dbReference type="ChEBI" id="CHEBI:456215"/>
        <dbReference type="EC" id="6.1.1.9"/>
    </reaction>
</comment>
<dbReference type="InterPro" id="IPR002303">
    <property type="entry name" value="Valyl-tRNA_ligase"/>
</dbReference>
<dbReference type="GO" id="GO:0004832">
    <property type="term" value="F:valine-tRNA ligase activity"/>
    <property type="evidence" value="ECO:0007669"/>
    <property type="project" value="UniProtKB-EC"/>
</dbReference>
<dbReference type="EC" id="6.1.1.9" evidence="2"/>
<accession>A0A830D3H0</accession>
<feature type="domain" description="Aminoacyl-tRNA synthetase class Ia" evidence="10">
    <location>
        <begin position="14"/>
        <end position="559"/>
    </location>
</feature>
<proteinExistence type="inferred from homology"/>
<dbReference type="PANTHER" id="PTHR11946:SF109">
    <property type="entry name" value="VALINE--TRNA LIGASE"/>
    <property type="match status" value="1"/>
</dbReference>
<comment type="caution">
    <text evidence="11">The sequence shown here is derived from an EMBL/GenBank/DDBJ whole genome shotgun (WGS) entry which is preliminary data.</text>
</comment>
<dbReference type="Gene3D" id="3.90.740.10">
    <property type="entry name" value="Valyl/Leucyl/Isoleucyl-tRNA synthetase, editing domain"/>
    <property type="match status" value="1"/>
</dbReference>
<dbReference type="InterPro" id="IPR014729">
    <property type="entry name" value="Rossmann-like_a/b/a_fold"/>
</dbReference>
<keyword evidence="5" id="KW-0067">ATP-binding</keyword>
<evidence type="ECO:0000256" key="5">
    <source>
        <dbReference type="ARBA" id="ARBA00022840"/>
    </source>
</evidence>
<dbReference type="InterPro" id="IPR002300">
    <property type="entry name" value="aa-tRNA-synth_Ia"/>
</dbReference>
<dbReference type="PANTHER" id="PTHR11946">
    <property type="entry name" value="VALYL-TRNA SYNTHETASES"/>
    <property type="match status" value="1"/>
</dbReference>
<dbReference type="SUPFAM" id="SSF50677">
    <property type="entry name" value="ValRS/IleRS/LeuRS editing domain"/>
    <property type="match status" value="1"/>
</dbReference>
<protein>
    <recommendedName>
        <fullName evidence="2">valine--tRNA ligase</fullName>
        <ecNumber evidence="2">6.1.1.9</ecNumber>
    </recommendedName>
    <alternativeName>
        <fullName evidence="8">Valyl-tRNA synthetase</fullName>
    </alternativeName>
</protein>
<keyword evidence="12" id="KW-1185">Reference proteome</keyword>
<evidence type="ECO:0000256" key="3">
    <source>
        <dbReference type="ARBA" id="ARBA00022598"/>
    </source>
</evidence>
<keyword evidence="3 11" id="KW-0436">Ligase</keyword>
<dbReference type="SUPFAM" id="SSF52374">
    <property type="entry name" value="Nucleotidylyl transferase"/>
    <property type="match status" value="1"/>
</dbReference>
<dbReference type="GO" id="GO:0002161">
    <property type="term" value="F:aminoacyl-tRNA deacylase activity"/>
    <property type="evidence" value="ECO:0007669"/>
    <property type="project" value="InterPro"/>
</dbReference>
<dbReference type="InterPro" id="IPR009008">
    <property type="entry name" value="Val/Leu/Ile-tRNA-synth_edit"/>
</dbReference>
<comment type="similarity">
    <text evidence="1">Belongs to the class-I aminoacyl-tRNA synthetase family.</text>
</comment>
<keyword evidence="7" id="KW-0030">Aminoacyl-tRNA synthetase</keyword>
<dbReference type="Gene3D" id="3.40.50.620">
    <property type="entry name" value="HUPs"/>
    <property type="match status" value="2"/>
</dbReference>
<dbReference type="PRINTS" id="PR00986">
    <property type="entry name" value="TRNASYNTHVAL"/>
</dbReference>
<evidence type="ECO:0000256" key="9">
    <source>
        <dbReference type="ARBA" id="ARBA00047552"/>
    </source>
</evidence>
<dbReference type="FunFam" id="3.40.50.620:FF:000020">
    <property type="entry name" value="Valine--tRNA ligase, mitochondrial"/>
    <property type="match status" value="1"/>
</dbReference>
<name>A0A830D3H0_9LAMI</name>
<dbReference type="GO" id="GO:0005829">
    <property type="term" value="C:cytosol"/>
    <property type="evidence" value="ECO:0007669"/>
    <property type="project" value="TreeGrafter"/>
</dbReference>
<evidence type="ECO:0000256" key="8">
    <source>
        <dbReference type="ARBA" id="ARBA00029936"/>
    </source>
</evidence>
<gene>
    <name evidence="11" type="ORF">PHJA_002727100</name>
</gene>
<sequence length="617" mass="70194">MSKTYNPRAVENSWYDWWEKSSFFEADSESSKPPFVMVLPPPSVTGPLHVGDALTAAIQDTMIRWRRMSGYNTLWVPGIDHAGIATEAVVEKRLMRELKLTSHDVGRERFVAEIWQWKNKYGGTILKELRQLGASLDWSRECFTMDEKRSLAVAEAFVRLHNEGLVYRDIRFVNWDCVSRTAISNTEVKYIEIKGRTQLSVPGYEDPIEFGVLTSFAYPLEGGLGEIVVTTSRVETMFGDGAIVVHPNDPRYTHLHGKLALHPFVGRKLPIICDPEFVDMNFGTGAVAIIPAHDPKSFEVAKGRNHYVVNIFTDDGKINNYGGSDFAGMPRFRARVAVKEALKQKGLYRGDTDIELRLGICSVTNGVIEPRIKPQWYVKCKSMAQQCLDAAAVIDDDVNPKMEIIPNKYVADWQRYFEKVSDWCVSRQLSWGHRIPAWYVVLEDDELKAVGSYRNRWVVAKNGEVAQAEARRTYAGRSFELLQDPDVLDTWFSSAVYMLSMFGWSEEEDDAQTTSYSTSVLETGHDLLAPWVARTVMLGMKLRGDVPFRKVYVHPPVIDFSKGIPECGADALRFALVSYTNQHQVRNNNKHTHNLFCLQNFPFLLIVIFCSFSRTRR</sequence>
<dbReference type="AlphaFoldDB" id="A0A830D3H0"/>
<dbReference type="Pfam" id="PF00133">
    <property type="entry name" value="tRNA-synt_1"/>
    <property type="match status" value="1"/>
</dbReference>
<keyword evidence="4" id="KW-0547">Nucleotide-binding</keyword>
<keyword evidence="6" id="KW-0648">Protein biosynthesis</keyword>
<evidence type="ECO:0000256" key="7">
    <source>
        <dbReference type="ARBA" id="ARBA00023146"/>
    </source>
</evidence>